<dbReference type="VEuPathDB" id="MicrosporidiaDB:THOM_2892"/>
<protein>
    <submittedName>
        <fullName evidence="4">Vacuolar H+-ATPase V1 sector, subunit D</fullName>
        <ecNumber evidence="4">3.6.3.14</ecNumber>
    </submittedName>
</protein>
<dbReference type="InterPro" id="IPR002699">
    <property type="entry name" value="V_ATPase_D"/>
</dbReference>
<comment type="similarity">
    <text evidence="1">Belongs to the V-ATPase D subunit family.</text>
</comment>
<dbReference type="Pfam" id="PF01813">
    <property type="entry name" value="ATP-synt_D"/>
    <property type="match status" value="1"/>
</dbReference>
<evidence type="ECO:0000256" key="2">
    <source>
        <dbReference type="ARBA" id="ARBA00022448"/>
    </source>
</evidence>
<dbReference type="NCBIfam" id="TIGR00309">
    <property type="entry name" value="V_ATPase_subD"/>
    <property type="match status" value="1"/>
</dbReference>
<dbReference type="PANTHER" id="PTHR11671">
    <property type="entry name" value="V-TYPE ATP SYNTHASE SUBUNIT D"/>
    <property type="match status" value="1"/>
</dbReference>
<dbReference type="OrthoDB" id="7676488at2759"/>
<dbReference type="InParanoid" id="L7JSC6"/>
<proteinExistence type="inferred from homology"/>
<dbReference type="FunCoup" id="L7JSC6">
    <property type="interactions" value="88"/>
</dbReference>
<accession>L7JSC6</accession>
<dbReference type="HOGENOM" id="CLU_069688_0_1_1"/>
<dbReference type="GO" id="GO:0016787">
    <property type="term" value="F:hydrolase activity"/>
    <property type="evidence" value="ECO:0007669"/>
    <property type="project" value="UniProtKB-KW"/>
</dbReference>
<gene>
    <name evidence="4" type="ORF">THOM_2892</name>
</gene>
<reference evidence="4 5" key="1">
    <citation type="journal article" date="2012" name="PLoS Pathog.">
        <title>The genome of the obligate intracellular parasite Trachipleistophora hominis: new insights into microsporidian genome dynamics and reductive evolution.</title>
        <authorList>
            <person name="Heinz E."/>
            <person name="Williams T.A."/>
            <person name="Nakjang S."/>
            <person name="Noel C.J."/>
            <person name="Swan D.C."/>
            <person name="Goldberg A.V."/>
            <person name="Harris S.R."/>
            <person name="Weinmaier T."/>
            <person name="Markert S."/>
            <person name="Becher D."/>
            <person name="Bernhardt J."/>
            <person name="Dagan T."/>
            <person name="Hacker C."/>
            <person name="Lucocq J.M."/>
            <person name="Schweder T."/>
            <person name="Rattei T."/>
            <person name="Hall N."/>
            <person name="Hirt R.P."/>
            <person name="Embley T.M."/>
        </authorList>
    </citation>
    <scope>NUCLEOTIDE SEQUENCE [LARGE SCALE GENOMIC DNA]</scope>
</reference>
<evidence type="ECO:0000256" key="3">
    <source>
        <dbReference type="ARBA" id="ARBA00023065"/>
    </source>
</evidence>
<dbReference type="GO" id="GO:0007035">
    <property type="term" value="P:vacuolar acidification"/>
    <property type="evidence" value="ECO:0007669"/>
    <property type="project" value="EnsemblFungi"/>
</dbReference>
<evidence type="ECO:0000256" key="1">
    <source>
        <dbReference type="ARBA" id="ARBA00005850"/>
    </source>
</evidence>
<organism evidence="4 5">
    <name type="scientific">Trachipleistophora hominis</name>
    <name type="common">Microsporidian parasite</name>
    <dbReference type="NCBI Taxonomy" id="72359"/>
    <lineage>
        <taxon>Eukaryota</taxon>
        <taxon>Fungi</taxon>
        <taxon>Fungi incertae sedis</taxon>
        <taxon>Microsporidia</taxon>
        <taxon>Pleistophoridae</taxon>
        <taxon>Trachipleistophora</taxon>
    </lineage>
</organism>
<evidence type="ECO:0000313" key="4">
    <source>
        <dbReference type="EMBL" id="ELQ74180.1"/>
    </source>
</evidence>
<keyword evidence="5" id="KW-1185">Reference proteome</keyword>
<dbReference type="OMA" id="REEFFRM"/>
<dbReference type="GO" id="GO:0045121">
    <property type="term" value="C:membrane raft"/>
    <property type="evidence" value="ECO:0007669"/>
    <property type="project" value="EnsemblFungi"/>
</dbReference>
<dbReference type="Gene3D" id="1.10.287.3240">
    <property type="match status" value="1"/>
</dbReference>
<dbReference type="STRING" id="72359.L7JSC6"/>
<dbReference type="EMBL" id="JH994065">
    <property type="protein sequence ID" value="ELQ74180.1"/>
    <property type="molecule type" value="Genomic_DNA"/>
</dbReference>
<sequence length="209" mass="24105">MSTQNRLSVFPTRMNLTLTKNRLKSAEKGYSLLKRKSEALQVKHRQIQHKLEKEQHNLKTAITNAYYLLAKAEFLGSNIKMFLYECSRSPVSIESSIEQVSGVFLPVYTLKQDVGNPLLFLDKSGSAYLSARNAFRTVIGRLIELASLKNSFVILDEVLKNTNRRVNALDFMLIPRINNTIDYINAELDEQDREEFFRLKKIQKTKKSD</sequence>
<dbReference type="EC" id="3.6.3.14" evidence="4"/>
<dbReference type="AlphaFoldDB" id="L7JSC6"/>
<evidence type="ECO:0000313" key="5">
    <source>
        <dbReference type="Proteomes" id="UP000011185"/>
    </source>
</evidence>
<dbReference type="GO" id="GO:0000329">
    <property type="term" value="C:fungal-type vacuole membrane"/>
    <property type="evidence" value="ECO:0007669"/>
    <property type="project" value="EnsemblFungi"/>
</dbReference>
<dbReference type="GO" id="GO:0046961">
    <property type="term" value="F:proton-transporting ATPase activity, rotational mechanism"/>
    <property type="evidence" value="ECO:0007669"/>
    <property type="project" value="EnsemblFungi"/>
</dbReference>
<dbReference type="Proteomes" id="UP000011185">
    <property type="component" value="Unassembled WGS sequence"/>
</dbReference>
<keyword evidence="4" id="KW-0378">Hydrolase</keyword>
<name>L7JSC6_TRAHO</name>
<keyword evidence="2" id="KW-0813">Transport</keyword>
<keyword evidence="3" id="KW-0406">Ion transport</keyword>
<dbReference type="GO" id="GO:0000221">
    <property type="term" value="C:vacuolar proton-transporting V-type ATPase, V1 domain"/>
    <property type="evidence" value="ECO:0007669"/>
    <property type="project" value="EnsemblFungi"/>
</dbReference>